<gene>
    <name evidence="2" type="ORF">BABL1_gene_168</name>
</gene>
<evidence type="ECO:0000313" key="3">
    <source>
        <dbReference type="Proteomes" id="UP000018769"/>
    </source>
</evidence>
<name>V6DK00_9BACT</name>
<feature type="region of interest" description="Disordered" evidence="1">
    <location>
        <begin position="60"/>
        <end position="79"/>
    </location>
</feature>
<reference evidence="2 3" key="1">
    <citation type="journal article" date="2015" name="Biol. Direct">
        <title>Babela massiliensis, a representative of a widespread bacterial phylum with unusual adaptations to parasitism in amoebae.</title>
        <authorList>
            <person name="Pagnier I."/>
            <person name="Yutin N."/>
            <person name="Croce O."/>
            <person name="Makarova K.S."/>
            <person name="Wolf Y.I."/>
            <person name="Benamar S."/>
            <person name="Raoult D."/>
            <person name="Koonin E.V."/>
            <person name="La Scola B."/>
        </authorList>
    </citation>
    <scope>NUCLEOTIDE SEQUENCE [LARGE SCALE GENOMIC DNA]</scope>
    <source>
        <strain evidence="3">BABL1</strain>
    </source>
</reference>
<organism evidence="2 3">
    <name type="scientific">Candidatus Babela massiliensis</name>
    <dbReference type="NCBI Taxonomy" id="673862"/>
    <lineage>
        <taxon>Bacteria</taxon>
        <taxon>Candidatus Babelota</taxon>
        <taxon>Candidatus Babeliae</taxon>
        <taxon>Candidatus Babeliales</taxon>
        <taxon>Candidatus Babeliaceae</taxon>
        <taxon>Candidatus Babela</taxon>
    </lineage>
</organism>
<feature type="compositionally biased region" description="Acidic residues" evidence="1">
    <location>
        <begin position="552"/>
        <end position="570"/>
    </location>
</feature>
<proteinExistence type="predicted"/>
<keyword evidence="3" id="KW-1185">Reference proteome</keyword>
<dbReference type="AlphaFoldDB" id="V6DK00"/>
<dbReference type="KEGG" id="dpb:BABL1_gene_168"/>
<dbReference type="Proteomes" id="UP000018769">
    <property type="component" value="Chromosome I"/>
</dbReference>
<dbReference type="HOGENOM" id="CLU_477931_0_0_7"/>
<evidence type="ECO:0000256" key="1">
    <source>
        <dbReference type="SAM" id="MobiDB-lite"/>
    </source>
</evidence>
<accession>V6DK00</accession>
<sequence length="570" mass="66520">MFISRIILFLCFLLFYCLSIFSMDRPANANNLSGDISFLQNLSSTVKNLFNRLVELVPTSGQTGTNEEPDKSQEPANQLPPSGSLLDQILSKSGQLKPVIKDQLEKLIKSSIEDIDKKISQDSDFEFLKPIDSAQERELQSISNQELNKLNEEIKEQTSIENFNAIKDGIFLKFKDIKDLIKDIDYQIEELKHSFDTDPLKKEQFINNLGEILNKYNKILDEQVIEEVNFDTSDLKTKLTRMVSDINYINELLKNNDIKSIKLSLKSLEVAQSNIIYILDYIRGLLLNGTTRESIKNILSGKKNALLFRRNQNLKSLSIVSPIFMFTDNLDKIYTSIVNTYDNINIHELNQKYWLNAFNRIIRDYIASPYNQKDEYFYILLLGNVINNIDNKQSYQAQIESIKHIRDNYLRTFEKWIYLYRSNKYIKETDAWLAKYKELNVIRPVTPLIKAQLNSALLKAEESFSQEIATQKHILKFIEDVYHNLINAINHDATLSKPLIEVWLNNLKQEYKKIAEQDYKIKDRNNYFNTIVLNRNLTDIFKKVIGEIKEEPGEEEPDDSDWEDDSDYED</sequence>
<dbReference type="EMBL" id="HG793133">
    <property type="protein sequence ID" value="CDK30846.1"/>
    <property type="molecule type" value="Genomic_DNA"/>
</dbReference>
<feature type="region of interest" description="Disordered" evidence="1">
    <location>
        <begin position="548"/>
        <end position="570"/>
    </location>
</feature>
<evidence type="ECO:0000313" key="2">
    <source>
        <dbReference type="EMBL" id="CDK30846.1"/>
    </source>
</evidence>
<dbReference type="RefSeq" id="WP_023792617.1">
    <property type="nucleotide sequence ID" value="NC_023003.1"/>
</dbReference>
<protein>
    <submittedName>
        <fullName evidence="2">Uncharacterized protein</fullName>
    </submittedName>
</protein>